<accession>A0ABD0U9H9</accession>
<dbReference type="Proteomes" id="UP001552299">
    <property type="component" value="Unassembled WGS sequence"/>
</dbReference>
<feature type="compositionally biased region" description="Low complexity" evidence="1">
    <location>
        <begin position="398"/>
        <end position="409"/>
    </location>
</feature>
<dbReference type="AlphaFoldDB" id="A0ABD0U9H9"/>
<reference evidence="2 3" key="1">
    <citation type="journal article" date="2024" name="Plant Biotechnol. J.">
        <title>Dendrobium thyrsiflorum genome and its molecular insights into genes involved in important horticultural traits.</title>
        <authorList>
            <person name="Chen B."/>
            <person name="Wang J.Y."/>
            <person name="Zheng P.J."/>
            <person name="Li K.L."/>
            <person name="Liang Y.M."/>
            <person name="Chen X.F."/>
            <person name="Zhang C."/>
            <person name="Zhao X."/>
            <person name="He X."/>
            <person name="Zhang G.Q."/>
            <person name="Liu Z.J."/>
            <person name="Xu Q."/>
        </authorList>
    </citation>
    <scope>NUCLEOTIDE SEQUENCE [LARGE SCALE GENOMIC DNA]</scope>
    <source>
        <strain evidence="2">GZMU011</strain>
    </source>
</reference>
<sequence>MSPNQGPEVLLEGSSRDRIAKRFAVVSTSYISARCQTLVIRLTLITGFSSNLWPTADLLQSSDFCPLKTLVLLLHEVVLISVAELLPVDGFSPGTGLTPVPGLLPEDRLSSDIYQTLNLFPSVGLRKDPAGGPMEEQMRLYIRLAMEDSGFHLHTSMDNNMYNLINVTRFPSFDTSARMSLRTLSIKDFVLFSQKIWCRRVNLGFPNPRSSVFLAPLDHLSFRLLVSSTITTFVSHRGREELAYQKIRVHTLQASSNERGRETPVQLEQVAEAASAACNLRGGRQRRARFLQAAGRRTQEASVSVDPANVLENGASVLLTPVAGLLPVDRLSSNFYLTPDLRLSLDIRSSPNLRPPPPTTVLTTSFSDYVFSANRRQPSAVAGQQGGNRPPLPHAHAHSAQPRQAASARPRVRRTAGAAADGYGQAAQSTSGPDFCPGKVKSDVFGVPETVFRRS</sequence>
<organism evidence="2 3">
    <name type="scientific">Dendrobium thyrsiflorum</name>
    <name type="common">Pinecone-like raceme dendrobium</name>
    <name type="synonym">Orchid</name>
    <dbReference type="NCBI Taxonomy" id="117978"/>
    <lineage>
        <taxon>Eukaryota</taxon>
        <taxon>Viridiplantae</taxon>
        <taxon>Streptophyta</taxon>
        <taxon>Embryophyta</taxon>
        <taxon>Tracheophyta</taxon>
        <taxon>Spermatophyta</taxon>
        <taxon>Magnoliopsida</taxon>
        <taxon>Liliopsida</taxon>
        <taxon>Asparagales</taxon>
        <taxon>Orchidaceae</taxon>
        <taxon>Epidendroideae</taxon>
        <taxon>Malaxideae</taxon>
        <taxon>Dendrobiinae</taxon>
        <taxon>Dendrobium</taxon>
    </lineage>
</organism>
<dbReference type="EMBL" id="JANQDX010000016">
    <property type="protein sequence ID" value="KAL0909363.1"/>
    <property type="molecule type" value="Genomic_DNA"/>
</dbReference>
<proteinExistence type="predicted"/>
<protein>
    <submittedName>
        <fullName evidence="2">Uncharacterized protein</fullName>
    </submittedName>
</protein>
<gene>
    <name evidence="2" type="ORF">M5K25_020222</name>
</gene>
<feature type="compositionally biased region" description="Low complexity" evidence="1">
    <location>
        <begin position="416"/>
        <end position="428"/>
    </location>
</feature>
<evidence type="ECO:0000313" key="3">
    <source>
        <dbReference type="Proteomes" id="UP001552299"/>
    </source>
</evidence>
<keyword evidence="3" id="KW-1185">Reference proteome</keyword>
<name>A0ABD0U9H9_DENTH</name>
<feature type="region of interest" description="Disordered" evidence="1">
    <location>
        <begin position="378"/>
        <end position="455"/>
    </location>
</feature>
<evidence type="ECO:0000313" key="2">
    <source>
        <dbReference type="EMBL" id="KAL0909363.1"/>
    </source>
</evidence>
<comment type="caution">
    <text evidence="2">The sequence shown here is derived from an EMBL/GenBank/DDBJ whole genome shotgun (WGS) entry which is preliminary data.</text>
</comment>
<evidence type="ECO:0000256" key="1">
    <source>
        <dbReference type="SAM" id="MobiDB-lite"/>
    </source>
</evidence>